<reference evidence="2" key="1">
    <citation type="submission" date="2017-09" db="EMBL/GenBank/DDBJ databases">
        <authorList>
            <person name="Varghese N."/>
            <person name="Submissions S."/>
        </authorList>
    </citation>
    <scope>NUCLEOTIDE SEQUENCE [LARGE SCALE GENOMIC DNA]</scope>
    <source>
        <strain evidence="2">CGMCC 1.12461</strain>
    </source>
</reference>
<proteinExistence type="predicted"/>
<organism evidence="1 2">
    <name type="scientific">Arsukibacterium tuosuense</name>
    <dbReference type="NCBI Taxonomy" id="1323745"/>
    <lineage>
        <taxon>Bacteria</taxon>
        <taxon>Pseudomonadati</taxon>
        <taxon>Pseudomonadota</taxon>
        <taxon>Gammaproteobacteria</taxon>
        <taxon>Chromatiales</taxon>
        <taxon>Chromatiaceae</taxon>
        <taxon>Arsukibacterium</taxon>
    </lineage>
</organism>
<name>A0A285IPP9_9GAMM</name>
<keyword evidence="2" id="KW-1185">Reference proteome</keyword>
<gene>
    <name evidence="1" type="ORF">SAMN06297280_1587</name>
</gene>
<accession>A0A285IPP9</accession>
<dbReference type="Proteomes" id="UP000219353">
    <property type="component" value="Unassembled WGS sequence"/>
</dbReference>
<dbReference type="OrthoDB" id="5759974at2"/>
<evidence type="ECO:0000313" key="1">
    <source>
        <dbReference type="EMBL" id="SNY49952.1"/>
    </source>
</evidence>
<protein>
    <submittedName>
        <fullName evidence="1">Uncharacterized protein</fullName>
    </submittedName>
</protein>
<dbReference type="EMBL" id="OBEB01000002">
    <property type="protein sequence ID" value="SNY49952.1"/>
    <property type="molecule type" value="Genomic_DNA"/>
</dbReference>
<dbReference type="RefSeq" id="WP_097110837.1">
    <property type="nucleotide sequence ID" value="NZ_OBEB01000002.1"/>
</dbReference>
<evidence type="ECO:0000313" key="2">
    <source>
        <dbReference type="Proteomes" id="UP000219353"/>
    </source>
</evidence>
<dbReference type="AlphaFoldDB" id="A0A285IPP9"/>
<sequence length="358" mass="38891">MSKLVWILLGLAALLSGVWLFWPASETPTLPAAVPEVATVAAPPAATAKAKPPAAPTITVTERLPEPVSDSFKLLATAYAGELQYPGYSRPLSEADSHLLNPNIYVVQPVPLEGGASAAIVLPKYRFSYPETIPVSLQVSGLTVHSVSVQLHSEQDTTLLASEAMQNTAGDGYSQSAEQHWQAELSPESDWDGPLEVSVTFSADGREQTLKTGFVYSHPVATITGVGSSRGVGSDMLIPVKLNVEQAGYYRLRANLFTAERQPLALLTATEKLAEGNAELTLRAYKAVLRRQEGPYILSSFVLERRPAVPGELTRYGDSEQSEYPLEFFSLSQLSDEPFQASAEERQRLQFLQQMAEQ</sequence>